<dbReference type="SUPFAM" id="SSF55073">
    <property type="entry name" value="Nucleotide cyclase"/>
    <property type="match status" value="1"/>
</dbReference>
<evidence type="ECO:0000313" key="12">
    <source>
        <dbReference type="EMBL" id="VDO91841.1"/>
    </source>
</evidence>
<gene>
    <name evidence="12" type="ORF">HPBE_LOCUS12361</name>
</gene>
<dbReference type="PANTHER" id="PTHR11920">
    <property type="entry name" value="GUANYLYL CYCLASE"/>
    <property type="match status" value="1"/>
</dbReference>
<comment type="subcellular location">
    <subcellularLocation>
        <location evidence="2">Membrane</location>
    </subcellularLocation>
</comment>
<evidence type="ECO:0000256" key="6">
    <source>
        <dbReference type="ARBA" id="ARBA00023136"/>
    </source>
</evidence>
<keyword evidence="4" id="KW-0547">Nucleotide-binding</keyword>
<keyword evidence="8" id="KW-0325">Glycoprotein</keyword>
<dbReference type="SMART" id="SM00044">
    <property type="entry name" value="CYCc"/>
    <property type="match status" value="1"/>
</dbReference>
<dbReference type="PANTHER" id="PTHR11920:SF76">
    <property type="entry name" value="RECEPTOR-TYPE GUANYLATE CYCLASE GCY-6"/>
    <property type="match status" value="1"/>
</dbReference>
<evidence type="ECO:0000256" key="7">
    <source>
        <dbReference type="ARBA" id="ARBA00023170"/>
    </source>
</evidence>
<keyword evidence="7" id="KW-0675">Receptor</keyword>
<reference evidence="12" key="1">
    <citation type="submission" date="2018-11" db="EMBL/GenBank/DDBJ databases">
        <authorList>
            <consortium name="Pathogen Informatics"/>
        </authorList>
    </citation>
    <scope>NUCLEOTIDE SEQUENCE [LARGE SCALE GENOMIC DNA]</scope>
</reference>
<dbReference type="GO" id="GO:0004016">
    <property type="term" value="F:adenylate cyclase activity"/>
    <property type="evidence" value="ECO:0007669"/>
    <property type="project" value="TreeGrafter"/>
</dbReference>
<sequence>MKLGLSVEPESFDSVTVFFSDVVSFTQLSAKGSPLQVVSLLNSLYTIFDSIIDSHDVYKVETIGDGYLCASGLPRRNGNQHIKEICSMSLKFMKALVGFRVPHLPNEEINLRIGFHSGSVVAGVVGLTMPRYCLFGDAVNTASRMESNGKLKKKKEAYTKWQITRAPEHLTVYRKLKRLAKAVVVKDGDGYPIRETGQATVREVRHPAGQGMA</sequence>
<dbReference type="GO" id="GO:0001653">
    <property type="term" value="F:peptide receptor activity"/>
    <property type="evidence" value="ECO:0007669"/>
    <property type="project" value="TreeGrafter"/>
</dbReference>
<dbReference type="GO" id="GO:0004383">
    <property type="term" value="F:guanylate cyclase activity"/>
    <property type="evidence" value="ECO:0007669"/>
    <property type="project" value="UniProtKB-EC"/>
</dbReference>
<dbReference type="InterPro" id="IPR001054">
    <property type="entry name" value="A/G_cyclase"/>
</dbReference>
<dbReference type="InterPro" id="IPR029787">
    <property type="entry name" value="Nucleotide_cyclase"/>
</dbReference>
<feature type="domain" description="Guanylate cyclase" evidence="11">
    <location>
        <begin position="16"/>
        <end position="146"/>
    </location>
</feature>
<evidence type="ECO:0000256" key="3">
    <source>
        <dbReference type="ARBA" id="ARBA00022692"/>
    </source>
</evidence>
<accession>A0A3P7YWC5</accession>
<keyword evidence="3" id="KW-0812">Transmembrane</keyword>
<evidence type="ECO:0000256" key="9">
    <source>
        <dbReference type="ARBA" id="ARBA00023239"/>
    </source>
</evidence>
<protein>
    <recommendedName>
        <fullName evidence="11">Guanylate cyclase domain-containing protein</fullName>
    </recommendedName>
</protein>
<keyword evidence="5" id="KW-1133">Transmembrane helix</keyword>
<evidence type="ECO:0000256" key="8">
    <source>
        <dbReference type="ARBA" id="ARBA00023180"/>
    </source>
</evidence>
<dbReference type="PROSITE" id="PS50125">
    <property type="entry name" value="GUANYLATE_CYCLASE_2"/>
    <property type="match status" value="1"/>
</dbReference>
<dbReference type="Gene3D" id="3.30.70.1230">
    <property type="entry name" value="Nucleotide cyclase"/>
    <property type="match status" value="1"/>
</dbReference>
<dbReference type="CDD" id="cd07302">
    <property type="entry name" value="CHD"/>
    <property type="match status" value="1"/>
</dbReference>
<dbReference type="InterPro" id="IPR018297">
    <property type="entry name" value="A/G_cyclase_CS"/>
</dbReference>
<dbReference type="GO" id="GO:0007168">
    <property type="term" value="P:receptor guanylyl cyclase signaling pathway"/>
    <property type="evidence" value="ECO:0007669"/>
    <property type="project" value="TreeGrafter"/>
</dbReference>
<proteinExistence type="inferred from homology"/>
<evidence type="ECO:0000256" key="10">
    <source>
        <dbReference type="RuleBase" id="RU000405"/>
    </source>
</evidence>
<dbReference type="AlphaFoldDB" id="A0A3P7YWC5"/>
<comment type="similarity">
    <text evidence="10">Belongs to the adenylyl cyclase class-4/guanylyl cyclase family.</text>
</comment>
<dbReference type="FunFam" id="3.30.70.1230:FF:000030">
    <property type="entry name" value="Si:ch211-215j19.12"/>
    <property type="match status" value="1"/>
</dbReference>
<evidence type="ECO:0000256" key="1">
    <source>
        <dbReference type="ARBA" id="ARBA00001436"/>
    </source>
</evidence>
<evidence type="ECO:0000256" key="5">
    <source>
        <dbReference type="ARBA" id="ARBA00022989"/>
    </source>
</evidence>
<evidence type="ECO:0000256" key="4">
    <source>
        <dbReference type="ARBA" id="ARBA00022741"/>
    </source>
</evidence>
<name>A0A3P7YWC5_HELPZ</name>
<keyword evidence="9 10" id="KW-0456">Lyase</keyword>
<dbReference type="EMBL" id="UZAH01027468">
    <property type="protein sequence ID" value="VDO91841.1"/>
    <property type="molecule type" value="Genomic_DNA"/>
</dbReference>
<dbReference type="PROSITE" id="PS00452">
    <property type="entry name" value="GUANYLATE_CYCLASE_1"/>
    <property type="match status" value="1"/>
</dbReference>
<keyword evidence="6" id="KW-0472">Membrane</keyword>
<dbReference type="InterPro" id="IPR050401">
    <property type="entry name" value="Cyclic_nucleotide_synthase"/>
</dbReference>
<comment type="catalytic activity">
    <reaction evidence="1">
        <text>GTP = 3',5'-cyclic GMP + diphosphate</text>
        <dbReference type="Rhea" id="RHEA:13665"/>
        <dbReference type="ChEBI" id="CHEBI:33019"/>
        <dbReference type="ChEBI" id="CHEBI:37565"/>
        <dbReference type="ChEBI" id="CHEBI:57746"/>
        <dbReference type="EC" id="4.6.1.2"/>
    </reaction>
</comment>
<dbReference type="OrthoDB" id="60033at2759"/>
<dbReference type="GO" id="GO:0005886">
    <property type="term" value="C:plasma membrane"/>
    <property type="evidence" value="ECO:0007669"/>
    <property type="project" value="TreeGrafter"/>
</dbReference>
<evidence type="ECO:0000259" key="11">
    <source>
        <dbReference type="PROSITE" id="PS50125"/>
    </source>
</evidence>
<organism evidence="12">
    <name type="scientific">Heligmosomoides polygyrus</name>
    <name type="common">Parasitic roundworm</name>
    <dbReference type="NCBI Taxonomy" id="6339"/>
    <lineage>
        <taxon>Eukaryota</taxon>
        <taxon>Metazoa</taxon>
        <taxon>Ecdysozoa</taxon>
        <taxon>Nematoda</taxon>
        <taxon>Chromadorea</taxon>
        <taxon>Rhabditida</taxon>
        <taxon>Rhabditina</taxon>
        <taxon>Rhabditomorpha</taxon>
        <taxon>Strongyloidea</taxon>
        <taxon>Heligmosomidae</taxon>
        <taxon>Heligmosomoides</taxon>
    </lineage>
</organism>
<evidence type="ECO:0000256" key="2">
    <source>
        <dbReference type="ARBA" id="ARBA00004370"/>
    </source>
</evidence>
<dbReference type="GO" id="GO:0000166">
    <property type="term" value="F:nucleotide binding"/>
    <property type="evidence" value="ECO:0007669"/>
    <property type="project" value="UniProtKB-KW"/>
</dbReference>
<dbReference type="Pfam" id="PF00211">
    <property type="entry name" value="Guanylate_cyc"/>
    <property type="match status" value="1"/>
</dbReference>
<dbReference type="GO" id="GO:0035556">
    <property type="term" value="P:intracellular signal transduction"/>
    <property type="evidence" value="ECO:0007669"/>
    <property type="project" value="InterPro"/>
</dbReference>